<keyword evidence="5 9" id="KW-1133">Transmembrane helix</keyword>
<dbReference type="Gene3D" id="1.20.120.1630">
    <property type="match status" value="1"/>
</dbReference>
<feature type="domain" description="3-oxo-5-alpha-steroid 4-dehydrogenase C-terminal" evidence="10">
    <location>
        <begin position="152"/>
        <end position="297"/>
    </location>
</feature>
<evidence type="ECO:0000256" key="7">
    <source>
        <dbReference type="ARBA" id="ARBA00023098"/>
    </source>
</evidence>
<dbReference type="Proteomes" id="UP000324800">
    <property type="component" value="Unassembled WGS sequence"/>
</dbReference>
<accession>A0A5J4W665</accession>
<evidence type="ECO:0000256" key="8">
    <source>
        <dbReference type="ARBA" id="ARBA00023136"/>
    </source>
</evidence>
<protein>
    <submittedName>
        <fullName evidence="11">Very-long-chain enoyl-CoA reductase</fullName>
    </submittedName>
</protein>
<dbReference type="OrthoDB" id="540503at2759"/>
<dbReference type="AlphaFoldDB" id="A0A5J4W665"/>
<dbReference type="InterPro" id="IPR039357">
    <property type="entry name" value="SRD5A/TECR"/>
</dbReference>
<keyword evidence="7" id="KW-0443">Lipid metabolism</keyword>
<evidence type="ECO:0000256" key="9">
    <source>
        <dbReference type="SAM" id="Phobius"/>
    </source>
</evidence>
<dbReference type="Pfam" id="PF02544">
    <property type="entry name" value="Steroid_dh"/>
    <property type="match status" value="1"/>
</dbReference>
<proteinExistence type="inferred from homology"/>
<name>A0A5J4W665_9EUKA</name>
<organism evidence="11 12">
    <name type="scientific">Streblomastix strix</name>
    <dbReference type="NCBI Taxonomy" id="222440"/>
    <lineage>
        <taxon>Eukaryota</taxon>
        <taxon>Metamonada</taxon>
        <taxon>Preaxostyla</taxon>
        <taxon>Oxymonadida</taxon>
        <taxon>Streblomastigidae</taxon>
        <taxon>Streblomastix</taxon>
    </lineage>
</organism>
<dbReference type="PANTHER" id="PTHR10556">
    <property type="entry name" value="3-OXO-5-ALPHA-STEROID 4-DEHYDROGENASE"/>
    <property type="match status" value="1"/>
</dbReference>
<dbReference type="EMBL" id="SNRW01003401">
    <property type="protein sequence ID" value="KAA6389949.1"/>
    <property type="molecule type" value="Genomic_DNA"/>
</dbReference>
<dbReference type="GO" id="GO:0016627">
    <property type="term" value="F:oxidoreductase activity, acting on the CH-CH group of donors"/>
    <property type="evidence" value="ECO:0007669"/>
    <property type="project" value="InterPro"/>
</dbReference>
<keyword evidence="8 9" id="KW-0472">Membrane</keyword>
<evidence type="ECO:0000256" key="6">
    <source>
        <dbReference type="ARBA" id="ARBA00023002"/>
    </source>
</evidence>
<dbReference type="PROSITE" id="PS50244">
    <property type="entry name" value="S5A_REDUCTASE"/>
    <property type="match status" value="1"/>
</dbReference>
<keyword evidence="3" id="KW-0444">Lipid biosynthesis</keyword>
<dbReference type="InterPro" id="IPR001104">
    <property type="entry name" value="3-oxo-5_a-steroid_4-DH_C"/>
</dbReference>
<feature type="transmembrane region" description="Helical" evidence="9">
    <location>
        <begin position="187"/>
        <end position="208"/>
    </location>
</feature>
<feature type="transmembrane region" description="Helical" evidence="9">
    <location>
        <begin position="163"/>
        <end position="181"/>
    </location>
</feature>
<evidence type="ECO:0000256" key="1">
    <source>
        <dbReference type="ARBA" id="ARBA00004141"/>
    </source>
</evidence>
<keyword evidence="6" id="KW-0560">Oxidoreductase</keyword>
<gene>
    <name evidence="11" type="ORF">EZS28_014527</name>
</gene>
<evidence type="ECO:0000256" key="2">
    <source>
        <dbReference type="ARBA" id="ARBA00007742"/>
    </source>
</evidence>
<sequence length="298" mass="34700">MSIENRIVKAEYKKQSIDIDPEEMQTVEKVLDHLSLTLKLKKLRIRLLHKLEGKKPIPLTNEQFTPTDGKLIVKDLGPQVGYRFVFVVEYLGPLSIFPIVYLLRGIIYNFYNPGIIVGTLKHAQIIAISLWTLHYLKRIIESIFVHSFSHDTMPLSNLAKNSGYYWIFAFLIAYVIGHPLYTQPDQVWIYIGIAVFAVFEVLNLLSHIHLASLRKRSGQKDHPVPTAWMFRLTVCPNYTFEILSWLGFNLATHTLIGIVFMFAGAVQMYQWALKKRKRYIHEHPEYPKHRKLIFPLLL</sequence>
<feature type="transmembrane region" description="Helical" evidence="9">
    <location>
        <begin position="80"/>
        <end position="103"/>
    </location>
</feature>
<evidence type="ECO:0000313" key="11">
    <source>
        <dbReference type="EMBL" id="KAA6389949.1"/>
    </source>
</evidence>
<comment type="subcellular location">
    <subcellularLocation>
        <location evidence="1">Membrane</location>
        <topology evidence="1">Multi-pass membrane protein</topology>
    </subcellularLocation>
</comment>
<evidence type="ECO:0000256" key="4">
    <source>
        <dbReference type="ARBA" id="ARBA00022692"/>
    </source>
</evidence>
<comment type="similarity">
    <text evidence="2">Belongs to the steroid 5-alpha reductase family.</text>
</comment>
<evidence type="ECO:0000256" key="3">
    <source>
        <dbReference type="ARBA" id="ARBA00022516"/>
    </source>
</evidence>
<evidence type="ECO:0000256" key="5">
    <source>
        <dbReference type="ARBA" id="ARBA00022989"/>
    </source>
</evidence>
<reference evidence="11 12" key="1">
    <citation type="submission" date="2019-03" db="EMBL/GenBank/DDBJ databases">
        <title>Single cell metagenomics reveals metabolic interactions within the superorganism composed of flagellate Streblomastix strix and complex community of Bacteroidetes bacteria on its surface.</title>
        <authorList>
            <person name="Treitli S.C."/>
            <person name="Kolisko M."/>
            <person name="Husnik F."/>
            <person name="Keeling P."/>
            <person name="Hampl V."/>
        </authorList>
    </citation>
    <scope>NUCLEOTIDE SEQUENCE [LARGE SCALE GENOMIC DNA]</scope>
    <source>
        <strain evidence="11">ST1C</strain>
    </source>
</reference>
<feature type="transmembrane region" description="Helical" evidence="9">
    <location>
        <begin position="254"/>
        <end position="273"/>
    </location>
</feature>
<evidence type="ECO:0000259" key="10">
    <source>
        <dbReference type="Pfam" id="PF02544"/>
    </source>
</evidence>
<dbReference type="PANTHER" id="PTHR10556:SF28">
    <property type="entry name" value="VERY-LONG-CHAIN ENOYL-COA REDUCTASE"/>
    <property type="match status" value="1"/>
</dbReference>
<dbReference type="GO" id="GO:0016020">
    <property type="term" value="C:membrane"/>
    <property type="evidence" value="ECO:0007669"/>
    <property type="project" value="UniProtKB-SubCell"/>
</dbReference>
<comment type="caution">
    <text evidence="11">The sequence shown here is derived from an EMBL/GenBank/DDBJ whole genome shotgun (WGS) entry which is preliminary data.</text>
</comment>
<keyword evidence="4 9" id="KW-0812">Transmembrane</keyword>
<evidence type="ECO:0000313" key="12">
    <source>
        <dbReference type="Proteomes" id="UP000324800"/>
    </source>
</evidence>
<dbReference type="GO" id="GO:0042761">
    <property type="term" value="P:very long-chain fatty acid biosynthetic process"/>
    <property type="evidence" value="ECO:0007669"/>
    <property type="project" value="TreeGrafter"/>
</dbReference>